<dbReference type="InterPro" id="IPR003602">
    <property type="entry name" value="Topo_IA_DNA-bd_dom"/>
</dbReference>
<dbReference type="InterPro" id="IPR013826">
    <property type="entry name" value="Topo_IA_cen_sub3"/>
</dbReference>
<comment type="caution">
    <text evidence="14">The sequence shown here is derived from an EMBL/GenBank/DDBJ whole genome shotgun (WGS) entry which is preliminary data.</text>
</comment>
<dbReference type="PANTHER" id="PTHR11390:SF21">
    <property type="entry name" value="DNA TOPOISOMERASE 3-ALPHA"/>
    <property type="match status" value="1"/>
</dbReference>
<dbReference type="GO" id="GO:0006310">
    <property type="term" value="P:DNA recombination"/>
    <property type="evidence" value="ECO:0007669"/>
    <property type="project" value="TreeGrafter"/>
</dbReference>
<dbReference type="GO" id="GO:0046872">
    <property type="term" value="F:metal ion binding"/>
    <property type="evidence" value="ECO:0007669"/>
    <property type="project" value="UniProtKB-KW"/>
</dbReference>
<dbReference type="GO" id="GO:0006265">
    <property type="term" value="P:DNA topological change"/>
    <property type="evidence" value="ECO:0007669"/>
    <property type="project" value="InterPro"/>
</dbReference>
<dbReference type="InterPro" id="IPR000380">
    <property type="entry name" value="Topo_IA"/>
</dbReference>
<gene>
    <name evidence="14" type="primary">topB</name>
    <name evidence="14" type="ORF">FYJ45_23490</name>
</gene>
<evidence type="ECO:0000256" key="11">
    <source>
        <dbReference type="ARBA" id="ARBA00032877"/>
    </source>
</evidence>
<dbReference type="NCBIfam" id="NF005829">
    <property type="entry name" value="PRK07726.1"/>
    <property type="match status" value="1"/>
</dbReference>
<evidence type="ECO:0000256" key="4">
    <source>
        <dbReference type="ARBA" id="ARBA00022723"/>
    </source>
</evidence>
<dbReference type="PRINTS" id="PR00417">
    <property type="entry name" value="PRTPISMRASEI"/>
</dbReference>
<comment type="similarity">
    <text evidence="2">Belongs to the type IA topoisomerase family.</text>
</comment>
<proteinExistence type="inferred from homology"/>
<dbReference type="CDD" id="cd03362">
    <property type="entry name" value="TOPRIM_TopoIA_TopoIII"/>
    <property type="match status" value="1"/>
</dbReference>
<evidence type="ECO:0000256" key="5">
    <source>
        <dbReference type="ARBA" id="ARBA00023029"/>
    </source>
</evidence>
<dbReference type="InterPro" id="IPR034144">
    <property type="entry name" value="TOPRIM_TopoIII"/>
</dbReference>
<evidence type="ECO:0000259" key="12">
    <source>
        <dbReference type="PROSITE" id="PS50880"/>
    </source>
</evidence>
<dbReference type="NCBIfam" id="TIGR01056">
    <property type="entry name" value="topB"/>
    <property type="match status" value="1"/>
</dbReference>
<dbReference type="InterPro" id="IPR013497">
    <property type="entry name" value="Topo_IA_cen"/>
</dbReference>
<keyword evidence="15" id="KW-1185">Reference proteome</keyword>
<dbReference type="InterPro" id="IPR006171">
    <property type="entry name" value="TOPRIM_dom"/>
</dbReference>
<dbReference type="InterPro" id="IPR013825">
    <property type="entry name" value="Topo_IA_cen_sub2"/>
</dbReference>
<evidence type="ECO:0000256" key="9">
    <source>
        <dbReference type="ARBA" id="ARBA00031985"/>
    </source>
</evidence>
<evidence type="ECO:0000259" key="13">
    <source>
        <dbReference type="PROSITE" id="PS52039"/>
    </source>
</evidence>
<evidence type="ECO:0000256" key="2">
    <source>
        <dbReference type="ARBA" id="ARBA00009446"/>
    </source>
</evidence>
<dbReference type="RefSeq" id="WP_154467465.1">
    <property type="nucleotide sequence ID" value="NZ_VUMI01000055.1"/>
</dbReference>
<name>A0A6N7W950_9FIRM</name>
<accession>A0A6N7W950</accession>
<reference evidence="14 15" key="1">
    <citation type="submission" date="2019-08" db="EMBL/GenBank/DDBJ databases">
        <title>In-depth cultivation of the pig gut microbiome towards novel bacterial diversity and tailored functional studies.</title>
        <authorList>
            <person name="Wylensek D."/>
            <person name="Hitch T.C.A."/>
            <person name="Clavel T."/>
        </authorList>
    </citation>
    <scope>NUCLEOTIDE SEQUENCE [LARGE SCALE GENOMIC DNA]</scope>
    <source>
        <strain evidence="14 15">WCA-389-WT-23B</strain>
    </source>
</reference>
<dbReference type="CDD" id="cd00186">
    <property type="entry name" value="TOP1Ac"/>
    <property type="match status" value="1"/>
</dbReference>
<dbReference type="Proteomes" id="UP000436047">
    <property type="component" value="Unassembled WGS sequence"/>
</dbReference>
<dbReference type="InterPro" id="IPR013824">
    <property type="entry name" value="Topo_IA_cen_sub1"/>
</dbReference>
<dbReference type="GO" id="GO:0043597">
    <property type="term" value="C:cytoplasmic replication fork"/>
    <property type="evidence" value="ECO:0007669"/>
    <property type="project" value="TreeGrafter"/>
</dbReference>
<dbReference type="InterPro" id="IPR005738">
    <property type="entry name" value="TopoIII"/>
</dbReference>
<dbReference type="Pfam" id="PF01131">
    <property type="entry name" value="Topoisom_bac"/>
    <property type="match status" value="1"/>
</dbReference>
<dbReference type="Gene3D" id="2.70.20.10">
    <property type="entry name" value="Topoisomerase I, domain 3"/>
    <property type="match status" value="1"/>
</dbReference>
<evidence type="ECO:0000256" key="6">
    <source>
        <dbReference type="ARBA" id="ARBA00023125"/>
    </source>
</evidence>
<dbReference type="PANTHER" id="PTHR11390">
    <property type="entry name" value="PROKARYOTIC DNA TOPOISOMERASE"/>
    <property type="match status" value="1"/>
</dbReference>
<keyword evidence="7 14" id="KW-0413">Isomerase</keyword>
<evidence type="ECO:0000313" key="15">
    <source>
        <dbReference type="Proteomes" id="UP000436047"/>
    </source>
</evidence>
<feature type="domain" description="Toprim" evidence="12">
    <location>
        <begin position="1"/>
        <end position="134"/>
    </location>
</feature>
<keyword evidence="5" id="KW-0799">Topoisomerase</keyword>
<evidence type="ECO:0000256" key="10">
    <source>
        <dbReference type="ARBA" id="ARBA00032235"/>
    </source>
</evidence>
<dbReference type="GeneID" id="86055979"/>
<evidence type="ECO:0000256" key="8">
    <source>
        <dbReference type="ARBA" id="ARBA00030003"/>
    </source>
</evidence>
<dbReference type="Gene3D" id="1.10.290.10">
    <property type="entry name" value="Topoisomerase I, domain 4"/>
    <property type="match status" value="1"/>
</dbReference>
<evidence type="ECO:0000313" key="14">
    <source>
        <dbReference type="EMBL" id="MSS91092.1"/>
    </source>
</evidence>
<dbReference type="PROSITE" id="PS52039">
    <property type="entry name" value="TOPO_IA_2"/>
    <property type="match status" value="1"/>
</dbReference>
<dbReference type="EMBL" id="VUMI01000055">
    <property type="protein sequence ID" value="MSS91092.1"/>
    <property type="molecule type" value="Genomic_DNA"/>
</dbReference>
<organism evidence="14 15">
    <name type="scientific">Eisenbergiella porci</name>
    <dbReference type="NCBI Taxonomy" id="2652274"/>
    <lineage>
        <taxon>Bacteria</taxon>
        <taxon>Bacillati</taxon>
        <taxon>Bacillota</taxon>
        <taxon>Clostridia</taxon>
        <taxon>Lachnospirales</taxon>
        <taxon>Lachnospiraceae</taxon>
        <taxon>Eisenbergiella</taxon>
    </lineage>
</organism>
<dbReference type="SMART" id="SM00437">
    <property type="entry name" value="TOP1Ac"/>
    <property type="match status" value="1"/>
</dbReference>
<keyword evidence="4" id="KW-0479">Metal-binding</keyword>
<dbReference type="Gene3D" id="3.40.50.140">
    <property type="match status" value="1"/>
</dbReference>
<evidence type="ECO:0000256" key="7">
    <source>
        <dbReference type="ARBA" id="ARBA00023235"/>
    </source>
</evidence>
<dbReference type="Pfam" id="PF01751">
    <property type="entry name" value="Toprim"/>
    <property type="match status" value="1"/>
</dbReference>
<dbReference type="GO" id="GO:0003677">
    <property type="term" value="F:DNA binding"/>
    <property type="evidence" value="ECO:0007669"/>
    <property type="project" value="UniProtKB-KW"/>
</dbReference>
<keyword evidence="6" id="KW-0238">DNA-binding</keyword>
<comment type="catalytic activity">
    <reaction evidence="1">
        <text>ATP-independent breakage of single-stranded DNA, followed by passage and rejoining.</text>
        <dbReference type="EC" id="5.6.2.1"/>
    </reaction>
</comment>
<dbReference type="SUPFAM" id="SSF56712">
    <property type="entry name" value="Prokaryotic type I DNA topoisomerase"/>
    <property type="match status" value="1"/>
</dbReference>
<evidence type="ECO:0000256" key="1">
    <source>
        <dbReference type="ARBA" id="ARBA00000213"/>
    </source>
</evidence>
<dbReference type="EC" id="5.6.2.1" evidence="3"/>
<dbReference type="PROSITE" id="PS50880">
    <property type="entry name" value="TOPRIM"/>
    <property type="match status" value="1"/>
</dbReference>
<dbReference type="Gene3D" id="1.10.460.10">
    <property type="entry name" value="Topoisomerase I, domain 2"/>
    <property type="match status" value="1"/>
</dbReference>
<feature type="domain" description="Topo IA-type catalytic" evidence="13">
    <location>
        <begin position="151"/>
        <end position="582"/>
    </location>
</feature>
<dbReference type="InterPro" id="IPR023405">
    <property type="entry name" value="Topo_IA_core_domain"/>
</dbReference>
<dbReference type="GO" id="GO:0003917">
    <property type="term" value="F:DNA topoisomerase type I (single strand cut, ATP-independent) activity"/>
    <property type="evidence" value="ECO:0007669"/>
    <property type="project" value="UniProtKB-EC"/>
</dbReference>
<dbReference type="InterPro" id="IPR003601">
    <property type="entry name" value="Topo_IA_2"/>
</dbReference>
<protein>
    <recommendedName>
        <fullName evidence="3">DNA topoisomerase</fullName>
        <ecNumber evidence="3">5.6.2.1</ecNumber>
    </recommendedName>
    <alternativeName>
        <fullName evidence="11">Omega-protein</fullName>
    </alternativeName>
    <alternativeName>
        <fullName evidence="10">Relaxing enzyme</fullName>
    </alternativeName>
    <alternativeName>
        <fullName evidence="8">Swivelase</fullName>
    </alternativeName>
    <alternativeName>
        <fullName evidence="9">Untwisting enzyme</fullName>
    </alternativeName>
</protein>
<evidence type="ECO:0000256" key="3">
    <source>
        <dbReference type="ARBA" id="ARBA00012891"/>
    </source>
</evidence>
<dbReference type="AlphaFoldDB" id="A0A6N7W950"/>
<dbReference type="SMART" id="SM00493">
    <property type="entry name" value="TOPRIM"/>
    <property type="match status" value="1"/>
</dbReference>
<dbReference type="SMART" id="SM00436">
    <property type="entry name" value="TOP1Bc"/>
    <property type="match status" value="1"/>
</dbReference>
<sequence length="700" mass="76783">MKLVIAEKPSVAKSIAAVLGANIRKEGYLEGGGFLVSWCVGHLVELADASAYGENYAKWTLADLPILPEHWAYTILPDSRKQFDTLKKLMERPDVASLVCATDAGREGELIFRLVYEQANCKKPVERLWISSMEDSAIRDGFAHLKPSADYDRLYEAALCRARADWLVGINATRLFSTLYHRTLNIGRVMTPTLALIVQREAAIDAFKPTPFYTVTVAFPDFTAASERITDKTQAEALQAACLTAAHATVKSVERKEKAEKPPALYDLTTLQREANRLLGFTAQQTLDYLQSLYEKKLATYPRTDSRYLTSDMAGSLPMLVNNTAETMPFAEKLTIRCNSAQVVDDSKVSDHHAIIPTQGIRETDLSALPAGELALLQLISARLLCAVGQPHAYAETSVVVECAGQEFKAKGRAILNPGWRELDGHYKDTLKNKPDPEKEAKALPILSEGDTLSVVTAAVKEGKTSPPAHFTEDTLLSAMETAGAGEMPEDAERKGLGTPATRAGILEKLIKVGFVERKKVKKATHLMPTHEGVALITVLPDQIQSPSMTAEWEHRLKEIERGGAEPDAFLSEISAMLTELTGRYEAVKDAAALFPSDKESLGKCPRCGASVVEISKGFVCENRDCGFAIWKENKFFTAKRKKPTKALVTELLSNGRARLTGCYSEKTGKTYDATVVLDDTGGKYVSFKLEFDAAGPKQR</sequence>
<dbReference type="GO" id="GO:0006281">
    <property type="term" value="P:DNA repair"/>
    <property type="evidence" value="ECO:0007669"/>
    <property type="project" value="TreeGrafter"/>
</dbReference>